<dbReference type="KEGG" id="sap:Sulac_1159"/>
<dbReference type="STRING" id="679936.Sulac_1159"/>
<protein>
    <submittedName>
        <fullName evidence="1">Uncharacterized protein</fullName>
    </submittedName>
</protein>
<organism evidence="1 2">
    <name type="scientific">Sulfobacillus acidophilus (strain ATCC 700253 / DSM 10332 / NAL)</name>
    <dbReference type="NCBI Taxonomy" id="679936"/>
    <lineage>
        <taxon>Bacteria</taxon>
        <taxon>Bacillati</taxon>
        <taxon>Bacillota</taxon>
        <taxon>Clostridia</taxon>
        <taxon>Eubacteriales</taxon>
        <taxon>Clostridiales Family XVII. Incertae Sedis</taxon>
        <taxon>Sulfobacillus</taxon>
    </lineage>
</organism>
<evidence type="ECO:0000313" key="1">
    <source>
        <dbReference type="EMBL" id="AEW04659.1"/>
    </source>
</evidence>
<evidence type="ECO:0000313" key="2">
    <source>
        <dbReference type="Proteomes" id="UP000005439"/>
    </source>
</evidence>
<dbReference type="PATRIC" id="fig|679936.5.peg.1218"/>
<name>G8TUL2_SULAD</name>
<dbReference type="AlphaFoldDB" id="G8TUL2"/>
<reference evidence="2" key="1">
    <citation type="submission" date="2011-12" db="EMBL/GenBank/DDBJ databases">
        <title>The complete genome of chromosome of Sulfobacillus acidophilus DSM 10332.</title>
        <authorList>
            <person name="Lucas S."/>
            <person name="Han J."/>
            <person name="Lapidus A."/>
            <person name="Bruce D."/>
            <person name="Goodwin L."/>
            <person name="Pitluck S."/>
            <person name="Peters L."/>
            <person name="Kyrpides N."/>
            <person name="Mavromatis K."/>
            <person name="Ivanova N."/>
            <person name="Mikhailova N."/>
            <person name="Chertkov O."/>
            <person name="Saunders E."/>
            <person name="Detter J.C."/>
            <person name="Tapia R."/>
            <person name="Han C."/>
            <person name="Land M."/>
            <person name="Hauser L."/>
            <person name="Markowitz V."/>
            <person name="Cheng J.-F."/>
            <person name="Hugenholtz P."/>
            <person name="Woyke T."/>
            <person name="Wu D."/>
            <person name="Pukall R."/>
            <person name="Gehrich-Schroeter G."/>
            <person name="Schneider S."/>
            <person name="Klenk H.-P."/>
            <person name="Eisen J.A."/>
        </authorList>
    </citation>
    <scope>NUCLEOTIDE SEQUENCE [LARGE SCALE GENOMIC DNA]</scope>
    <source>
        <strain evidence="2">ATCC 700253 / DSM 10332 / NAL</strain>
    </source>
</reference>
<accession>G8TUL2</accession>
<dbReference type="Proteomes" id="UP000005439">
    <property type="component" value="Chromosome"/>
</dbReference>
<gene>
    <name evidence="1" type="ordered locus">Sulac_1159</name>
</gene>
<proteinExistence type="predicted"/>
<keyword evidence="2" id="KW-1185">Reference proteome</keyword>
<dbReference type="HOGENOM" id="CLU_2048509_0_0_9"/>
<sequence>MRWYVRETTYYDENASAVSDPDEWDYVGEFPTLADVLRQFPLAAPVCLTNPENSYGGAYVDLYTLNRYLGLPKQDTSMPVDEKYDRLDETGLANVIVYDIAEESVLAADVIQSAQQRYRP</sequence>
<dbReference type="EMBL" id="CP003179">
    <property type="protein sequence ID" value="AEW04659.1"/>
    <property type="molecule type" value="Genomic_DNA"/>
</dbReference>
<reference evidence="1 2" key="2">
    <citation type="journal article" date="2012" name="Stand. Genomic Sci.">
        <title>Complete genome sequence of the moderately thermophilic mineral-sulfide-oxidizing firmicute Sulfobacillus acidophilus type strain (NAL(T)).</title>
        <authorList>
            <person name="Anderson I."/>
            <person name="Chertkov O."/>
            <person name="Chen A."/>
            <person name="Saunders E."/>
            <person name="Lapidus A."/>
            <person name="Nolan M."/>
            <person name="Lucas S."/>
            <person name="Hammon N."/>
            <person name="Deshpande S."/>
            <person name="Cheng J.F."/>
            <person name="Han C."/>
            <person name="Tapia R."/>
            <person name="Goodwin L.A."/>
            <person name="Pitluck S."/>
            <person name="Liolios K."/>
            <person name="Pagani I."/>
            <person name="Ivanova N."/>
            <person name="Mikhailova N."/>
            <person name="Pati A."/>
            <person name="Palaniappan K."/>
            <person name="Land M."/>
            <person name="Pan C."/>
            <person name="Rohde M."/>
            <person name="Pukall R."/>
            <person name="Goker M."/>
            <person name="Detter J.C."/>
            <person name="Woyke T."/>
            <person name="Bristow J."/>
            <person name="Eisen J.A."/>
            <person name="Markowitz V."/>
            <person name="Hugenholtz P."/>
            <person name="Kyrpides N.C."/>
            <person name="Klenk H.P."/>
            <person name="Mavromatis K."/>
        </authorList>
    </citation>
    <scope>NUCLEOTIDE SEQUENCE [LARGE SCALE GENOMIC DNA]</scope>
    <source>
        <strain evidence="2">ATCC 700253 / DSM 10332 / NAL</strain>
    </source>
</reference>